<dbReference type="Proteomes" id="UP001417504">
    <property type="component" value="Unassembled WGS sequence"/>
</dbReference>
<dbReference type="GO" id="GO:0043565">
    <property type="term" value="F:sequence-specific DNA binding"/>
    <property type="evidence" value="ECO:0007669"/>
    <property type="project" value="InterPro"/>
</dbReference>
<dbReference type="PANTHER" id="PTHR10741">
    <property type="entry name" value="TRANSLIN AND TRANSLIN ASSOCIATED PROTEIN X"/>
    <property type="match status" value="1"/>
</dbReference>
<reference evidence="1 2" key="1">
    <citation type="submission" date="2024-01" db="EMBL/GenBank/DDBJ databases">
        <title>Genome assemblies of Stephania.</title>
        <authorList>
            <person name="Yang L."/>
        </authorList>
    </citation>
    <scope>NUCLEOTIDE SEQUENCE [LARGE SCALE GENOMIC DNA]</scope>
    <source>
        <strain evidence="1">QJT</strain>
        <tissue evidence="1">Leaf</tissue>
    </source>
</reference>
<dbReference type="InterPro" id="IPR002848">
    <property type="entry name" value="Translin_fam"/>
</dbReference>
<protein>
    <submittedName>
        <fullName evidence="1">Uncharacterized protein</fullName>
    </submittedName>
</protein>
<comment type="caution">
    <text evidence="1">The sequence shown here is derived from an EMBL/GenBank/DDBJ whole genome shotgun (WGS) entry which is preliminary data.</text>
</comment>
<evidence type="ECO:0000313" key="1">
    <source>
        <dbReference type="EMBL" id="KAK9154420.1"/>
    </source>
</evidence>
<accession>A0AAP0PTP5</accession>
<dbReference type="SUPFAM" id="SSF74784">
    <property type="entry name" value="Translin"/>
    <property type="match status" value="1"/>
</dbReference>
<dbReference type="Pfam" id="PF01997">
    <property type="entry name" value="Translin"/>
    <property type="match status" value="1"/>
</dbReference>
<dbReference type="EMBL" id="JBBNAE010000001">
    <property type="protein sequence ID" value="KAK9154420.1"/>
    <property type="molecule type" value="Genomic_DNA"/>
</dbReference>
<dbReference type="InterPro" id="IPR016068">
    <property type="entry name" value="Translin_N"/>
</dbReference>
<organism evidence="1 2">
    <name type="scientific">Stephania japonica</name>
    <dbReference type="NCBI Taxonomy" id="461633"/>
    <lineage>
        <taxon>Eukaryota</taxon>
        <taxon>Viridiplantae</taxon>
        <taxon>Streptophyta</taxon>
        <taxon>Embryophyta</taxon>
        <taxon>Tracheophyta</taxon>
        <taxon>Spermatophyta</taxon>
        <taxon>Magnoliopsida</taxon>
        <taxon>Ranunculales</taxon>
        <taxon>Menispermaceae</taxon>
        <taxon>Menispermoideae</taxon>
        <taxon>Cissampelideae</taxon>
        <taxon>Stephania</taxon>
    </lineage>
</organism>
<name>A0AAP0PTP5_9MAGN</name>
<proteinExistence type="predicted"/>
<dbReference type="AlphaFoldDB" id="A0AAP0PTP5"/>
<gene>
    <name evidence="1" type="ORF">Sjap_001900</name>
</gene>
<dbReference type="Gene3D" id="1.20.58.190">
    <property type="entry name" value="Translin, domain 1"/>
    <property type="match status" value="1"/>
</dbReference>
<sequence>MTTPLGKSTVAAKTRLLSNSTKKSRRMSTSTVVMSATFGKYSYYLNTLISKSTNLEEDESCLHAHDYTLCRGQTPISHDAIEALAHSPPLTSRHLSQRCWSVGHSPEVPRVVRSRDSVLMFVWYSTKKASRDITGKSTVAPEACLLSNPIKKSRRMSTNAAAMSATFDKYAHYLNTLNDKRERVVKASRDITINSKKVIFQVHREQRFFFASM</sequence>
<keyword evidence="2" id="KW-1185">Reference proteome</keyword>
<evidence type="ECO:0000313" key="2">
    <source>
        <dbReference type="Proteomes" id="UP001417504"/>
    </source>
</evidence>
<dbReference type="InterPro" id="IPR036081">
    <property type="entry name" value="Translin_sf"/>
</dbReference>